<dbReference type="PANTHER" id="PTHR33993">
    <property type="entry name" value="GLYOXALASE-RELATED"/>
    <property type="match status" value="1"/>
</dbReference>
<dbReference type="PROSITE" id="PS51819">
    <property type="entry name" value="VOC"/>
    <property type="match status" value="2"/>
</dbReference>
<dbReference type="InterPro" id="IPR052164">
    <property type="entry name" value="Anthracycline_SecMetBiosynth"/>
</dbReference>
<dbReference type="Proteomes" id="UP001432046">
    <property type="component" value="Chromosome"/>
</dbReference>
<dbReference type="SUPFAM" id="SSF54593">
    <property type="entry name" value="Glyoxalase/Bleomycin resistance protein/Dihydroxybiphenyl dioxygenase"/>
    <property type="match status" value="2"/>
</dbReference>
<dbReference type="PANTHER" id="PTHR33993:SF14">
    <property type="entry name" value="GB|AAF24581.1"/>
    <property type="match status" value="1"/>
</dbReference>
<reference evidence="3" key="2">
    <citation type="journal article" date="2021" name="Int. J. Syst. Evol. Microbiol.">
        <title>Bradyrhizobium septentrionale sp. nov. (sv. septentrionale) and Bradyrhizobium quebecense sp. nov. (sv. septentrionale) associated with legumes native to Canada possess rearranged symbiosis genes and numerous insertion sequences.</title>
        <authorList>
            <person name="Bromfield E.S.P."/>
            <person name="Cloutier S."/>
        </authorList>
    </citation>
    <scope>NUCLEOTIDE SEQUENCE</scope>
    <source>
        <strain evidence="3">5S5</strain>
    </source>
</reference>
<dbReference type="RefSeq" id="WP_166205206.1">
    <property type="nucleotide sequence ID" value="NZ_CP088285.1"/>
</dbReference>
<evidence type="ECO:0000259" key="1">
    <source>
        <dbReference type="PROSITE" id="PS51819"/>
    </source>
</evidence>
<keyword evidence="4" id="KW-1185">Reference proteome</keyword>
<feature type="domain" description="VOC" evidence="1">
    <location>
        <begin position="139"/>
        <end position="253"/>
    </location>
</feature>
<dbReference type="AlphaFoldDB" id="A0A973W249"/>
<name>A0A973W249_9BRAD</name>
<dbReference type="InterPro" id="IPR029068">
    <property type="entry name" value="Glyas_Bleomycin-R_OHBP_Dase"/>
</dbReference>
<dbReference type="InterPro" id="IPR004360">
    <property type="entry name" value="Glyas_Fos-R_dOase_dom"/>
</dbReference>
<evidence type="ECO:0000313" key="3">
    <source>
        <dbReference type="EMBL" id="WXC76659.1"/>
    </source>
</evidence>
<gene>
    <name evidence="2" type="ORF">HAP48_022890</name>
    <name evidence="3" type="ORF">WDK88_24565</name>
</gene>
<dbReference type="EMBL" id="JAAOLE020000001">
    <property type="protein sequence ID" value="NVI45754.1"/>
    <property type="molecule type" value="Genomic_DNA"/>
</dbReference>
<evidence type="ECO:0000313" key="4">
    <source>
        <dbReference type="Proteomes" id="UP001432046"/>
    </source>
</evidence>
<evidence type="ECO:0000313" key="2">
    <source>
        <dbReference type="EMBL" id="NVI45754.1"/>
    </source>
</evidence>
<proteinExistence type="predicted"/>
<organism evidence="2">
    <name type="scientific">Bradyrhizobium septentrionale</name>
    <dbReference type="NCBI Taxonomy" id="1404411"/>
    <lineage>
        <taxon>Bacteria</taxon>
        <taxon>Pseudomonadati</taxon>
        <taxon>Pseudomonadota</taxon>
        <taxon>Alphaproteobacteria</taxon>
        <taxon>Hyphomicrobiales</taxon>
        <taxon>Nitrobacteraceae</taxon>
        <taxon>Bradyrhizobium</taxon>
    </lineage>
</organism>
<protein>
    <submittedName>
        <fullName evidence="2">VOC family protein</fullName>
    </submittedName>
</protein>
<accession>A0A973W249</accession>
<dbReference type="EMBL" id="CP147711">
    <property type="protein sequence ID" value="WXC76659.1"/>
    <property type="molecule type" value="Genomic_DNA"/>
</dbReference>
<dbReference type="Gene3D" id="3.10.180.10">
    <property type="entry name" value="2,3-Dihydroxybiphenyl 1,2-Dioxygenase, domain 1"/>
    <property type="match status" value="2"/>
</dbReference>
<dbReference type="InterPro" id="IPR037523">
    <property type="entry name" value="VOC_core"/>
</dbReference>
<reference evidence="2" key="1">
    <citation type="submission" date="2020-06" db="EMBL/GenBank/DDBJ databases">
        <title>Whole Genome Sequence of Bradyrhizobium sp. Strain 1S1.</title>
        <authorList>
            <person name="Bromfield E.S.P."/>
            <person name="Cloutier S."/>
        </authorList>
    </citation>
    <scope>NUCLEOTIDE SEQUENCE [LARGE SCALE GENOMIC DNA]</scope>
    <source>
        <strain evidence="2">1S1</strain>
    </source>
</reference>
<reference evidence="3" key="3">
    <citation type="submission" date="2024-03" db="EMBL/GenBank/DDBJ databases">
        <authorList>
            <person name="Bromfield E.S.P."/>
            <person name="Cloutier S."/>
        </authorList>
    </citation>
    <scope>NUCLEOTIDE SEQUENCE</scope>
    <source>
        <strain evidence="3">5S5</strain>
    </source>
</reference>
<sequence>MSDDGASFAWYELLTTDVDGAGAFYGSVLGWTTKDASTPALSYRLFMSGEFARSGLMELPEEGRRQGATPRWIGYVGVDDVDLAVRRMQERGGAVYVPPTGTNIGRVSIVADPQRATFGLLSGSSIARPVAEGLDSLGRVGWHELLAADWRKAFGFYSEVFGWRQADGGNAPAETYQLFSAGGQTIGGIFNKRPLEPIAFWLYYFNVDDVDAAIVRVKAGGGRVYEGPLELLSGSWIVRCLDPQGATFALEGARSPDGIAKAPAAEYRWTTSWDAFSSKGRWRSGQPGGKGRPPGK</sequence>
<dbReference type="Pfam" id="PF00903">
    <property type="entry name" value="Glyoxalase"/>
    <property type="match status" value="2"/>
</dbReference>
<dbReference type="CDD" id="cd07247">
    <property type="entry name" value="SgaA_N_like"/>
    <property type="match status" value="2"/>
</dbReference>
<feature type="domain" description="VOC" evidence="1">
    <location>
        <begin position="7"/>
        <end position="123"/>
    </location>
</feature>